<organism evidence="1 2">
    <name type="scientific">Helianthus annuus</name>
    <name type="common">Common sunflower</name>
    <dbReference type="NCBI Taxonomy" id="4232"/>
    <lineage>
        <taxon>Eukaryota</taxon>
        <taxon>Viridiplantae</taxon>
        <taxon>Streptophyta</taxon>
        <taxon>Embryophyta</taxon>
        <taxon>Tracheophyta</taxon>
        <taxon>Spermatophyta</taxon>
        <taxon>Magnoliopsida</taxon>
        <taxon>eudicotyledons</taxon>
        <taxon>Gunneridae</taxon>
        <taxon>Pentapetalae</taxon>
        <taxon>asterids</taxon>
        <taxon>campanulids</taxon>
        <taxon>Asterales</taxon>
        <taxon>Asteraceae</taxon>
        <taxon>Asteroideae</taxon>
        <taxon>Heliantheae alliance</taxon>
        <taxon>Heliantheae</taxon>
        <taxon>Helianthus</taxon>
    </lineage>
</organism>
<proteinExistence type="predicted"/>
<accession>A0A251SV42</accession>
<name>A0A251SV42_HELAN</name>
<dbReference type="EMBL" id="CM007902">
    <property type="protein sequence ID" value="OTG01421.1"/>
    <property type="molecule type" value="Genomic_DNA"/>
</dbReference>
<keyword evidence="2" id="KW-1185">Reference proteome</keyword>
<evidence type="ECO:0000313" key="2">
    <source>
        <dbReference type="Proteomes" id="UP000215914"/>
    </source>
</evidence>
<sequence length="89" mass="10414">MLARNHLGYFCPVPETALRLIRKDKLEEANHHLTALEEVFAKIQFLQNPPLRKELHLKLDALFSYHQRVLLKFSNSKWPSYHCQCGGTL</sequence>
<evidence type="ECO:0000313" key="1">
    <source>
        <dbReference type="EMBL" id="OTG01421.1"/>
    </source>
</evidence>
<reference evidence="2" key="1">
    <citation type="journal article" date="2017" name="Nature">
        <title>The sunflower genome provides insights into oil metabolism, flowering and Asterid evolution.</title>
        <authorList>
            <person name="Badouin H."/>
            <person name="Gouzy J."/>
            <person name="Grassa C.J."/>
            <person name="Murat F."/>
            <person name="Staton S.E."/>
            <person name="Cottret L."/>
            <person name="Lelandais-Briere C."/>
            <person name="Owens G.L."/>
            <person name="Carrere S."/>
            <person name="Mayjonade B."/>
            <person name="Legrand L."/>
            <person name="Gill N."/>
            <person name="Kane N.C."/>
            <person name="Bowers J.E."/>
            <person name="Hubner S."/>
            <person name="Bellec A."/>
            <person name="Berard A."/>
            <person name="Berges H."/>
            <person name="Blanchet N."/>
            <person name="Boniface M.C."/>
            <person name="Brunel D."/>
            <person name="Catrice O."/>
            <person name="Chaidir N."/>
            <person name="Claudel C."/>
            <person name="Donnadieu C."/>
            <person name="Faraut T."/>
            <person name="Fievet G."/>
            <person name="Helmstetter N."/>
            <person name="King M."/>
            <person name="Knapp S.J."/>
            <person name="Lai Z."/>
            <person name="Le Paslier M.C."/>
            <person name="Lippi Y."/>
            <person name="Lorenzon L."/>
            <person name="Mandel J.R."/>
            <person name="Marage G."/>
            <person name="Marchand G."/>
            <person name="Marquand E."/>
            <person name="Bret-Mestries E."/>
            <person name="Morien E."/>
            <person name="Nambeesan S."/>
            <person name="Nguyen T."/>
            <person name="Pegot-Espagnet P."/>
            <person name="Pouilly N."/>
            <person name="Raftis F."/>
            <person name="Sallet E."/>
            <person name="Schiex T."/>
            <person name="Thomas J."/>
            <person name="Vandecasteele C."/>
            <person name="Vares D."/>
            <person name="Vear F."/>
            <person name="Vautrin S."/>
            <person name="Crespi M."/>
            <person name="Mangin B."/>
            <person name="Burke J.M."/>
            <person name="Salse J."/>
            <person name="Munos S."/>
            <person name="Vincourt P."/>
            <person name="Rieseberg L.H."/>
            <person name="Langlade N.B."/>
        </authorList>
    </citation>
    <scope>NUCLEOTIDE SEQUENCE [LARGE SCALE GENOMIC DNA]</scope>
    <source>
        <strain evidence="2">cv. SF193</strain>
    </source>
</reference>
<dbReference type="InParanoid" id="A0A251SV42"/>
<dbReference type="AlphaFoldDB" id="A0A251SV42"/>
<gene>
    <name evidence="1" type="ORF">HannXRQ_Chr13g0401901</name>
</gene>
<dbReference type="Proteomes" id="UP000215914">
    <property type="component" value="Chromosome 13"/>
</dbReference>
<protein>
    <submittedName>
        <fullName evidence="1">Uncharacterized protein</fullName>
    </submittedName>
</protein>